<evidence type="ECO:0000259" key="9">
    <source>
        <dbReference type="PROSITE" id="PS50109"/>
    </source>
</evidence>
<dbReference type="InterPro" id="IPR004358">
    <property type="entry name" value="Sig_transdc_His_kin-like_C"/>
</dbReference>
<dbReference type="Pfam" id="PF02518">
    <property type="entry name" value="HATPase_c"/>
    <property type="match status" value="1"/>
</dbReference>
<proteinExistence type="predicted"/>
<evidence type="ECO:0000256" key="8">
    <source>
        <dbReference type="SAM" id="Phobius"/>
    </source>
</evidence>
<dbReference type="Gene3D" id="3.30.565.10">
    <property type="entry name" value="Histidine kinase-like ATPase, C-terminal domain"/>
    <property type="match status" value="1"/>
</dbReference>
<dbReference type="InterPro" id="IPR003661">
    <property type="entry name" value="HisK_dim/P_dom"/>
</dbReference>
<reference evidence="11" key="1">
    <citation type="journal article" date="2019" name="Int. J. Syst. Evol. Microbiol.">
        <title>The Global Catalogue of Microorganisms (GCM) 10K type strain sequencing project: providing services to taxonomists for standard genome sequencing and annotation.</title>
        <authorList>
            <consortium name="The Broad Institute Genomics Platform"/>
            <consortium name="The Broad Institute Genome Sequencing Center for Infectious Disease"/>
            <person name="Wu L."/>
            <person name="Ma J."/>
        </authorList>
    </citation>
    <scope>NUCLEOTIDE SEQUENCE [LARGE SCALE GENOMIC DNA]</scope>
    <source>
        <strain evidence="11">KCTC 52232</strain>
    </source>
</reference>
<comment type="catalytic activity">
    <reaction evidence="1">
        <text>ATP + protein L-histidine = ADP + protein N-phospho-L-histidine.</text>
        <dbReference type="EC" id="2.7.13.3"/>
    </reaction>
</comment>
<dbReference type="SUPFAM" id="SSF55874">
    <property type="entry name" value="ATPase domain of HSP90 chaperone/DNA topoisomerase II/histidine kinase"/>
    <property type="match status" value="1"/>
</dbReference>
<evidence type="ECO:0000256" key="2">
    <source>
        <dbReference type="ARBA" id="ARBA00012438"/>
    </source>
</evidence>
<dbReference type="Pfam" id="PF00512">
    <property type="entry name" value="HisKA"/>
    <property type="match status" value="1"/>
</dbReference>
<evidence type="ECO:0000256" key="7">
    <source>
        <dbReference type="SAM" id="Coils"/>
    </source>
</evidence>
<evidence type="ECO:0000256" key="1">
    <source>
        <dbReference type="ARBA" id="ARBA00000085"/>
    </source>
</evidence>
<dbReference type="SUPFAM" id="SSF47384">
    <property type="entry name" value="Homodimeric domain of signal transducing histidine kinase"/>
    <property type="match status" value="1"/>
</dbReference>
<dbReference type="GO" id="GO:0005524">
    <property type="term" value="F:ATP binding"/>
    <property type="evidence" value="ECO:0007669"/>
    <property type="project" value="UniProtKB-KW"/>
</dbReference>
<feature type="domain" description="Histidine kinase" evidence="9">
    <location>
        <begin position="416"/>
        <end position="632"/>
    </location>
</feature>
<evidence type="ECO:0000313" key="11">
    <source>
        <dbReference type="Proteomes" id="UP001597601"/>
    </source>
</evidence>
<dbReference type="InterPro" id="IPR036890">
    <property type="entry name" value="HATPase_C_sf"/>
</dbReference>
<keyword evidence="11" id="KW-1185">Reference proteome</keyword>
<dbReference type="InterPro" id="IPR011990">
    <property type="entry name" value="TPR-like_helical_dom_sf"/>
</dbReference>
<dbReference type="PANTHER" id="PTHR43711">
    <property type="entry name" value="TWO-COMPONENT HISTIDINE KINASE"/>
    <property type="match status" value="1"/>
</dbReference>
<keyword evidence="8" id="KW-0472">Membrane</keyword>
<keyword evidence="5" id="KW-0418">Kinase</keyword>
<evidence type="ECO:0000256" key="3">
    <source>
        <dbReference type="ARBA" id="ARBA00022553"/>
    </source>
</evidence>
<keyword evidence="8" id="KW-1133">Transmembrane helix</keyword>
<dbReference type="PRINTS" id="PR00344">
    <property type="entry name" value="BCTRLSENSOR"/>
</dbReference>
<accession>A0ABW5XJ26</accession>
<dbReference type="SMART" id="SM00387">
    <property type="entry name" value="HATPase_c"/>
    <property type="match status" value="1"/>
</dbReference>
<feature type="coiled-coil region" evidence="7">
    <location>
        <begin position="386"/>
        <end position="413"/>
    </location>
</feature>
<dbReference type="SUPFAM" id="SSF48452">
    <property type="entry name" value="TPR-like"/>
    <property type="match status" value="1"/>
</dbReference>
<dbReference type="EMBL" id="JBHUON010000002">
    <property type="protein sequence ID" value="MFD2863555.1"/>
    <property type="molecule type" value="Genomic_DNA"/>
</dbReference>
<dbReference type="PANTHER" id="PTHR43711:SF1">
    <property type="entry name" value="HISTIDINE KINASE 1"/>
    <property type="match status" value="1"/>
</dbReference>
<feature type="transmembrane region" description="Helical" evidence="8">
    <location>
        <begin position="356"/>
        <end position="375"/>
    </location>
</feature>
<keyword evidence="10" id="KW-0067">ATP-binding</keyword>
<keyword evidence="10" id="KW-0547">Nucleotide-binding</keyword>
<evidence type="ECO:0000256" key="5">
    <source>
        <dbReference type="ARBA" id="ARBA00022777"/>
    </source>
</evidence>
<evidence type="ECO:0000256" key="6">
    <source>
        <dbReference type="ARBA" id="ARBA00023012"/>
    </source>
</evidence>
<dbReference type="Gene3D" id="1.25.40.10">
    <property type="entry name" value="Tetratricopeptide repeat domain"/>
    <property type="match status" value="2"/>
</dbReference>
<organism evidence="10 11">
    <name type="scientific">Mucilaginibacter antarcticus</name>
    <dbReference type="NCBI Taxonomy" id="1855725"/>
    <lineage>
        <taxon>Bacteria</taxon>
        <taxon>Pseudomonadati</taxon>
        <taxon>Bacteroidota</taxon>
        <taxon>Sphingobacteriia</taxon>
        <taxon>Sphingobacteriales</taxon>
        <taxon>Sphingobacteriaceae</taxon>
        <taxon>Mucilaginibacter</taxon>
    </lineage>
</organism>
<gene>
    <name evidence="10" type="ORF">ACFSYC_02540</name>
</gene>
<dbReference type="Proteomes" id="UP001597601">
    <property type="component" value="Unassembled WGS sequence"/>
</dbReference>
<keyword evidence="6" id="KW-0902">Two-component regulatory system</keyword>
<dbReference type="InterPro" id="IPR005467">
    <property type="entry name" value="His_kinase_dom"/>
</dbReference>
<keyword evidence="3" id="KW-0597">Phosphoprotein</keyword>
<evidence type="ECO:0000256" key="4">
    <source>
        <dbReference type="ARBA" id="ARBA00022679"/>
    </source>
</evidence>
<evidence type="ECO:0000313" key="10">
    <source>
        <dbReference type="EMBL" id="MFD2863555.1"/>
    </source>
</evidence>
<keyword evidence="4" id="KW-0808">Transferase</keyword>
<dbReference type="InterPro" id="IPR036097">
    <property type="entry name" value="HisK_dim/P_sf"/>
</dbReference>
<dbReference type="CDD" id="cd00082">
    <property type="entry name" value="HisKA"/>
    <property type="match status" value="1"/>
</dbReference>
<dbReference type="PROSITE" id="PS50109">
    <property type="entry name" value="HIS_KIN"/>
    <property type="match status" value="1"/>
</dbReference>
<sequence length="632" mass="71232">MLIGKHDSALAFLKNQRSKFSSNDPQLAAYYEFMSVYYHALDTAAVTRYADSAIAIFNSPDPIKKYPRVYFKVLLAKGDACILGKQYETALGYYDRAKQLLADGRCDNGNVASKIGGIYFNQKNYAMAAKYWVESYNRLLACATTISPRKLFYLKQAALNSTGVSYERAGKLDSAYYFYKLDLDFINETERSGVIEKSNISAPRIIVYDNIGGLKLKQGNLKEAKSYLIASVSIPVMDVDGMRITPNLKLAQLYLKTGELDKVALALEKSRHLLNLYCKANPMQNVEWYSLYASFLFAKKQPVAAYQYQGKYLMLKDSLEKTNDKLHRLDIERELKAIQRDNLLSTMEHKEKVEHLYILGACVVAILLLAIIISIHRLLKQSHAKHNSARVHNEQLQQTLEELERANINTLRIMRVMAHDLRNPLAGMIGLARSAAEGVEGEEGKHLLKLLEDTGTQSLNMINDLLHSGLADDEKDVMSKGLVDIKQLLRDSVVLLQFKASEKKQQITLEGSADPIIIHINKEKIWRVFNNLIVNAIKFSYEGGLIFLSIKKTANDKILIAIADNGMGIPDKDKKLVFDMFTQVKRVGTAGEQPFGLGLSISKRIIENHNGKLWFESSAGFGTTFYIELPQR</sequence>
<comment type="caution">
    <text evidence="10">The sequence shown here is derived from an EMBL/GenBank/DDBJ whole genome shotgun (WGS) entry which is preliminary data.</text>
</comment>
<keyword evidence="8" id="KW-0812">Transmembrane</keyword>
<dbReference type="Gene3D" id="1.10.287.130">
    <property type="match status" value="1"/>
</dbReference>
<dbReference type="InterPro" id="IPR050736">
    <property type="entry name" value="Sensor_HK_Regulatory"/>
</dbReference>
<dbReference type="RefSeq" id="WP_377123192.1">
    <property type="nucleotide sequence ID" value="NZ_JBHUON010000002.1"/>
</dbReference>
<protein>
    <recommendedName>
        <fullName evidence="2">histidine kinase</fullName>
        <ecNumber evidence="2">2.7.13.3</ecNumber>
    </recommendedName>
</protein>
<dbReference type="InterPro" id="IPR003594">
    <property type="entry name" value="HATPase_dom"/>
</dbReference>
<dbReference type="CDD" id="cd00075">
    <property type="entry name" value="HATPase"/>
    <property type="match status" value="1"/>
</dbReference>
<keyword evidence="7" id="KW-0175">Coiled coil</keyword>
<name>A0ABW5XJ26_9SPHI</name>
<dbReference type="SMART" id="SM00388">
    <property type="entry name" value="HisKA"/>
    <property type="match status" value="1"/>
</dbReference>
<dbReference type="EC" id="2.7.13.3" evidence="2"/>